<sequence>MMMHPIRYAIVVGLSLLGTVAAEEPAKVKPYSIVTPKREAIEATGINTHGQIVGFQWMPENGNPDILYEAPIYARGTEITPLPLLKGYTANFPAALSDDGVVVGRVSKPAPPNVFVNLRNQAYVWDRQRGIRGLGAPEGDTASFATGISRDGRRISGLSVGNYRLRGCLWERVGEGEGESWKTVIVPDADALGSNVLAISDDGKRLAAVQKGLPTLWTETAPGVWRHETLSDEPNGLIPRGVNNAGMVVGRREDPQGRTHAVVWTPEEGVKQLHKPQGYEHSMANAVNNAGVVVGQIDGPHGSKVGPNAFVYEAGRLRILDEGGPYFVSATAINDAGQIAGVFEKEEEEATKPEKTP</sequence>
<dbReference type="Proteomes" id="UP000186309">
    <property type="component" value="Chromosome"/>
</dbReference>
<dbReference type="STRING" id="1387353.BSF38_03613"/>
<gene>
    <name evidence="1" type="ORF">BSF38_03613</name>
</gene>
<dbReference type="EMBL" id="CP019082">
    <property type="protein sequence ID" value="APW62081.1"/>
    <property type="molecule type" value="Genomic_DNA"/>
</dbReference>
<reference evidence="2" key="1">
    <citation type="submission" date="2016-12" db="EMBL/GenBank/DDBJ databases">
        <title>Comparative genomics of four Isosphaeraceae planctomycetes: a common pool of plasmids and glycoside hydrolase genes.</title>
        <authorList>
            <person name="Ivanova A."/>
        </authorList>
    </citation>
    <scope>NUCLEOTIDE SEQUENCE [LARGE SCALE GENOMIC DNA]</scope>
    <source>
        <strain evidence="2">PX4</strain>
    </source>
</reference>
<evidence type="ECO:0000313" key="1">
    <source>
        <dbReference type="EMBL" id="APW62081.1"/>
    </source>
</evidence>
<accession>A0A1U7CT24</accession>
<proteinExistence type="predicted"/>
<dbReference type="KEGG" id="pbor:BSF38_03613"/>
<organism evidence="1 2">
    <name type="scientific">Paludisphaera borealis</name>
    <dbReference type="NCBI Taxonomy" id="1387353"/>
    <lineage>
        <taxon>Bacteria</taxon>
        <taxon>Pseudomonadati</taxon>
        <taxon>Planctomycetota</taxon>
        <taxon>Planctomycetia</taxon>
        <taxon>Isosphaerales</taxon>
        <taxon>Isosphaeraceae</taxon>
        <taxon>Paludisphaera</taxon>
    </lineage>
</organism>
<dbReference type="AlphaFoldDB" id="A0A1U7CT24"/>
<evidence type="ECO:0000313" key="2">
    <source>
        <dbReference type="Proteomes" id="UP000186309"/>
    </source>
</evidence>
<dbReference type="RefSeq" id="WP_237170512.1">
    <property type="nucleotide sequence ID" value="NZ_CP019082.1"/>
</dbReference>
<name>A0A1U7CT24_9BACT</name>
<keyword evidence="2" id="KW-1185">Reference proteome</keyword>
<protein>
    <submittedName>
        <fullName evidence="1">Uncharacterized protein</fullName>
    </submittedName>
</protein>